<dbReference type="Gene3D" id="2.30.42.10">
    <property type="match status" value="2"/>
</dbReference>
<dbReference type="PANTHER" id="PTHR42837:SF2">
    <property type="entry name" value="MEMBRANE METALLOPROTEASE ARASP2, CHLOROPLASTIC-RELATED"/>
    <property type="match status" value="1"/>
</dbReference>
<keyword evidence="9 11" id="KW-0482">Metalloprotease</keyword>
<evidence type="ECO:0000256" key="9">
    <source>
        <dbReference type="ARBA" id="ARBA00023049"/>
    </source>
</evidence>
<keyword evidence="6 11" id="KW-0378">Hydrolase</keyword>
<reference evidence="13 14" key="1">
    <citation type="submission" date="2021-01" db="EMBL/GenBank/DDBJ databases">
        <title>Entomomonas sp. F2A isolated from a house cricket (Acheta domesticus).</title>
        <authorList>
            <person name="Spergser J."/>
            <person name="Busse H.-J."/>
        </authorList>
    </citation>
    <scope>NUCLEOTIDE SEQUENCE [LARGE SCALE GENOMIC DNA]</scope>
    <source>
        <strain evidence="13 14">F2A</strain>
    </source>
</reference>
<dbReference type="SMART" id="SM00228">
    <property type="entry name" value="PDZ"/>
    <property type="match status" value="2"/>
</dbReference>
<dbReference type="SUPFAM" id="SSF50156">
    <property type="entry name" value="PDZ domain-like"/>
    <property type="match status" value="2"/>
</dbReference>
<evidence type="ECO:0000256" key="11">
    <source>
        <dbReference type="RuleBase" id="RU362031"/>
    </source>
</evidence>
<evidence type="ECO:0000313" key="14">
    <source>
        <dbReference type="Proteomes" id="UP000595278"/>
    </source>
</evidence>
<evidence type="ECO:0000256" key="10">
    <source>
        <dbReference type="ARBA" id="ARBA00023136"/>
    </source>
</evidence>
<comment type="cofactor">
    <cofactor evidence="1 11">
        <name>Zn(2+)</name>
        <dbReference type="ChEBI" id="CHEBI:29105"/>
    </cofactor>
</comment>
<keyword evidence="4" id="KW-0645">Protease</keyword>
<sequence length="448" mass="49673">MSMLLGALIALGVLVTIHEFGHFWVARRCGVEVIRFSIGFGKPLVRWRDKHGTEYVIAMIPLGGYVKMLDERETEQEIPVEKLPYTFNRKFVAQRIAIVVAGPLANFILAILLFWVLALIGAKVPIPTVGKVLPESIAATAGLTPMTEIVAIDNKPTATWEDVNIQLFKRLGESGNISITVKDSALQEKTYQLAINNWLRGLERPNPLEGIGIEPYRPVIEPMLASVVKAGPAELAGLQKGDLIKRFNNEPVTDWQMLADQIKKSPNQRIVIGYERNGQDYATQVSLTTMPDMPDAGYMGIEIMGKVAWPDSMVRHVNYGVIEGMVKSLDQTWAFTFLTLESIKKMFTGEMSVKNLSGPIGIVKVAGSSFDSGFIYFLKFLALFSVSLGILNLLPIPVLDGGHLLFYIIEWVRGRPIPEEIQGAALQLGVFLMIGVMLFAIMNDLNWL</sequence>
<keyword evidence="14" id="KW-1185">Reference proteome</keyword>
<dbReference type="EC" id="3.4.24.-" evidence="11"/>
<dbReference type="KEGG" id="eaz:JHT90_14715"/>
<keyword evidence="10 11" id="KW-0472">Membrane</keyword>
<protein>
    <recommendedName>
        <fullName evidence="11">Zinc metalloprotease</fullName>
        <ecNumber evidence="11">3.4.24.-</ecNumber>
    </recommendedName>
</protein>
<feature type="transmembrane region" description="Helical" evidence="11">
    <location>
        <begin position="421"/>
        <end position="442"/>
    </location>
</feature>
<accession>A0A974NFG5</accession>
<keyword evidence="7 11" id="KW-0862">Zinc</keyword>
<dbReference type="NCBIfam" id="TIGR00054">
    <property type="entry name" value="RIP metalloprotease RseP"/>
    <property type="match status" value="1"/>
</dbReference>
<dbReference type="InterPro" id="IPR008915">
    <property type="entry name" value="Peptidase_M50"/>
</dbReference>
<dbReference type="GO" id="GO:0046872">
    <property type="term" value="F:metal ion binding"/>
    <property type="evidence" value="ECO:0007669"/>
    <property type="project" value="UniProtKB-KW"/>
</dbReference>
<dbReference type="RefSeq" id="WP_201092388.1">
    <property type="nucleotide sequence ID" value="NZ_CP067393.1"/>
</dbReference>
<evidence type="ECO:0000256" key="2">
    <source>
        <dbReference type="ARBA" id="ARBA00004141"/>
    </source>
</evidence>
<proteinExistence type="inferred from homology"/>
<evidence type="ECO:0000256" key="1">
    <source>
        <dbReference type="ARBA" id="ARBA00001947"/>
    </source>
</evidence>
<comment type="subcellular location">
    <subcellularLocation>
        <location evidence="2">Membrane</location>
        <topology evidence="2">Multi-pass membrane protein</topology>
    </subcellularLocation>
</comment>
<evidence type="ECO:0000256" key="3">
    <source>
        <dbReference type="ARBA" id="ARBA00007931"/>
    </source>
</evidence>
<dbReference type="PANTHER" id="PTHR42837">
    <property type="entry name" value="REGULATOR OF SIGMA-E PROTEASE RSEP"/>
    <property type="match status" value="1"/>
</dbReference>
<name>A0A974NFG5_9GAMM</name>
<dbReference type="InterPro" id="IPR004387">
    <property type="entry name" value="Pept_M50_Zn"/>
</dbReference>
<keyword evidence="11" id="KW-0479">Metal-binding</keyword>
<evidence type="ECO:0000256" key="5">
    <source>
        <dbReference type="ARBA" id="ARBA00022692"/>
    </source>
</evidence>
<dbReference type="GO" id="GO:0016020">
    <property type="term" value="C:membrane"/>
    <property type="evidence" value="ECO:0007669"/>
    <property type="project" value="UniProtKB-SubCell"/>
</dbReference>
<evidence type="ECO:0000256" key="4">
    <source>
        <dbReference type="ARBA" id="ARBA00022670"/>
    </source>
</evidence>
<evidence type="ECO:0000313" key="13">
    <source>
        <dbReference type="EMBL" id="QQP85598.1"/>
    </source>
</evidence>
<dbReference type="GO" id="GO:0006508">
    <property type="term" value="P:proteolysis"/>
    <property type="evidence" value="ECO:0007669"/>
    <property type="project" value="UniProtKB-KW"/>
</dbReference>
<dbReference type="InterPro" id="IPR001478">
    <property type="entry name" value="PDZ"/>
</dbReference>
<gene>
    <name evidence="13" type="primary">rseP</name>
    <name evidence="13" type="ORF">JHT90_14715</name>
</gene>
<feature type="domain" description="PDZ" evidence="12">
    <location>
        <begin position="207"/>
        <end position="278"/>
    </location>
</feature>
<dbReference type="AlphaFoldDB" id="A0A974NFG5"/>
<evidence type="ECO:0000256" key="7">
    <source>
        <dbReference type="ARBA" id="ARBA00022833"/>
    </source>
</evidence>
<dbReference type="InterPro" id="IPR036034">
    <property type="entry name" value="PDZ_sf"/>
</dbReference>
<organism evidence="13 14">
    <name type="scientific">Entomomonas asaccharolytica</name>
    <dbReference type="NCBI Taxonomy" id="2785331"/>
    <lineage>
        <taxon>Bacteria</taxon>
        <taxon>Pseudomonadati</taxon>
        <taxon>Pseudomonadota</taxon>
        <taxon>Gammaproteobacteria</taxon>
        <taxon>Pseudomonadales</taxon>
        <taxon>Pseudomonadaceae</taxon>
        <taxon>Entomomonas</taxon>
    </lineage>
</organism>
<dbReference type="CDD" id="cd06163">
    <property type="entry name" value="S2P-M50_PDZ_RseP-like"/>
    <property type="match status" value="2"/>
</dbReference>
<evidence type="ECO:0000256" key="8">
    <source>
        <dbReference type="ARBA" id="ARBA00022989"/>
    </source>
</evidence>
<keyword evidence="5 11" id="KW-0812">Transmembrane</keyword>
<dbReference type="Pfam" id="PF02163">
    <property type="entry name" value="Peptidase_M50"/>
    <property type="match status" value="1"/>
</dbReference>
<comment type="similarity">
    <text evidence="3 11">Belongs to the peptidase M50B family.</text>
</comment>
<dbReference type="InterPro" id="IPR041489">
    <property type="entry name" value="PDZ_6"/>
</dbReference>
<evidence type="ECO:0000256" key="6">
    <source>
        <dbReference type="ARBA" id="ARBA00022801"/>
    </source>
</evidence>
<dbReference type="Pfam" id="PF17820">
    <property type="entry name" value="PDZ_6"/>
    <property type="match status" value="1"/>
</dbReference>
<dbReference type="EMBL" id="CP067393">
    <property type="protein sequence ID" value="QQP85598.1"/>
    <property type="molecule type" value="Genomic_DNA"/>
</dbReference>
<evidence type="ECO:0000259" key="12">
    <source>
        <dbReference type="SMART" id="SM00228"/>
    </source>
</evidence>
<dbReference type="Proteomes" id="UP000595278">
    <property type="component" value="Chromosome"/>
</dbReference>
<feature type="domain" description="PDZ" evidence="12">
    <location>
        <begin position="113"/>
        <end position="185"/>
    </location>
</feature>
<feature type="transmembrane region" description="Helical" evidence="11">
    <location>
        <begin position="96"/>
        <end position="121"/>
    </location>
</feature>
<dbReference type="GO" id="GO:0004222">
    <property type="term" value="F:metalloendopeptidase activity"/>
    <property type="evidence" value="ECO:0007669"/>
    <property type="project" value="InterPro"/>
</dbReference>
<keyword evidence="8 11" id="KW-1133">Transmembrane helix</keyword>